<sequence>MTIPFAVADFPVLILPGLFFLLFGTWQAVRQRENLKRLVCWGALVDAGVVCLALGCGGMTARLVAFLYVPFQAAARLLALAALADLSHGAAPALSALRGAGKTRPAAGTLFALGLMASVGGSPFFVPEARLFLANALLQAGLPGYTGFGLCLLTAACTLVLLALHLHTVQITLLEAPYAHAAPLAPRKPGLPALALTIVIAVLGLARNELISFFARFMELGEIRHTLPHISFWLFYAGALLGGAGCLCRNRFAPWAVVLTSALALISVVLFPPQLAAFKALPLIFLTLICLVAVVVSLYSLDYMAHDDHPARYWFFLPLTFAALAGIVTSPNADAFYGYWELMTFASYFLVVHEGRRAAYDAGFKYYLMCAGGAFLLLPGLTLLCGGAMSLPYSLVAHVPDHVFKMGLVCCLIGFAVKAGLVPLHSWLPDAHPAAPSSVSGPLSGIITKMGIYGLLLLGLLASARPQEGLYGLNWYGTALVFMGAFTLVYGEIMALRQQDIKRMLAFSTLGQLGEIALVLGVGTLPALYAVLAHVSMHAVMKDLLFLGAGALILRAGSRQLADLRGLGRAMPWTVSCMCVGLITIMGLPPFGGFLSKYLMIKAMTQAGHVWLAALILAGSLVGAVYYIRILRTLVFEERPAHLPAVTEAPLFMRLALLILAVLCLVPGLAPWLADWLAGSLLYGKFIPLPLGDTAEASIGPILTGLVPLMMLDIPAFLMSGNIWPLYVAVPVFGALLPALFRRDARKAGLAALAVLLLTVVLVLAQGRQLDALSFGFALLVPCMGALNVIYALGYMSHSHSQWRFYCAFTAMCGGLVGMAAAPTLFSFFLFWEIMSAWTLYLALAHEGDALSLREAFKYFCFNVCGAGFIFVGVCCLSGNLPMSVSPETLGELTRQLERLGRKSELPFALGFCLLGVGFLMKAAQLPFRIDWQMHPAVAPTPVSGFISSVLLKSSIFGLVKLFLLLGGAALTVNNLVSPETLAWARLVAMWIGGVTIVYAALQALRANQVKLVFIYSTVSQIGYMVLAVAAGGALGYAGGLLHVINHVFFKDLLFLVCGAVMFATHCETLEDLGGLGRKMPFTLAMFAIAGLSVVGVPPTSGFSSKWLIYHALMAADQPLLALLSLVGSVITLAYVAKFLHAAFLGQPSPHLDHVSEAPSVMRAPMLVLALGCLVTGIFPGLALWPINQVLQEYGLETLRISPAGISEGPGAWNATGMAVMLALAVGGGLLFVKRFVRLREVDIHTCGLPPETATSRMKPASIYGGFVRLLGHLPGAPDPAQGERACKEPEA</sequence>
<feature type="transmembrane region" description="Helical" evidence="8">
    <location>
        <begin position="723"/>
        <end position="741"/>
    </location>
</feature>
<feature type="transmembrane region" description="Helical" evidence="8">
    <location>
        <begin position="106"/>
        <end position="125"/>
    </location>
</feature>
<feature type="transmembrane region" description="Helical" evidence="8">
    <location>
        <begin position="1212"/>
        <end position="1233"/>
    </location>
</feature>
<keyword evidence="6 8" id="KW-0472">Membrane</keyword>
<feature type="transmembrane region" description="Helical" evidence="8">
    <location>
        <begin position="255"/>
        <end position="275"/>
    </location>
</feature>
<feature type="transmembrane region" description="Helical" evidence="8">
    <location>
        <begin position="857"/>
        <end position="881"/>
    </location>
</feature>
<feature type="transmembrane region" description="Helical" evidence="8">
    <location>
        <begin position="313"/>
        <end position="330"/>
    </location>
</feature>
<evidence type="ECO:0000313" key="11">
    <source>
        <dbReference type="EMBL" id="HJA79780.1"/>
    </source>
</evidence>
<organism evidence="11 12">
    <name type="scientific">Candidatus Desulfovibrio intestinavium</name>
    <dbReference type="NCBI Taxonomy" id="2838534"/>
    <lineage>
        <taxon>Bacteria</taxon>
        <taxon>Pseudomonadati</taxon>
        <taxon>Thermodesulfobacteriota</taxon>
        <taxon>Desulfovibrionia</taxon>
        <taxon>Desulfovibrionales</taxon>
        <taxon>Desulfovibrionaceae</taxon>
        <taxon>Desulfovibrio</taxon>
    </lineage>
</organism>
<feature type="transmembrane region" description="Helical" evidence="8">
    <location>
        <begin position="505"/>
        <end position="529"/>
    </location>
</feature>
<feature type="transmembrane region" description="Helical" evidence="8">
    <location>
        <begin position="230"/>
        <end position="248"/>
    </location>
</feature>
<name>A0A9D2HPF6_9BACT</name>
<feature type="transmembrane region" description="Helical" evidence="8">
    <location>
        <begin position="1082"/>
        <end position="1100"/>
    </location>
</feature>
<feature type="transmembrane region" description="Helical" evidence="8">
    <location>
        <begin position="566"/>
        <end position="588"/>
    </location>
</feature>
<feature type="transmembrane region" description="Helical" evidence="8">
    <location>
        <begin position="281"/>
        <end position="301"/>
    </location>
</feature>
<feature type="transmembrane region" description="Helical" evidence="8">
    <location>
        <begin position="983"/>
        <end position="1002"/>
    </location>
</feature>
<evidence type="ECO:0000256" key="3">
    <source>
        <dbReference type="ARBA" id="ARBA00022692"/>
    </source>
</evidence>
<feature type="transmembrane region" description="Helical" evidence="8">
    <location>
        <begin position="1166"/>
        <end position="1187"/>
    </location>
</feature>
<comment type="caution">
    <text evidence="11">The sequence shown here is derived from an EMBL/GenBank/DDBJ whole genome shotgun (WGS) entry which is preliminary data.</text>
</comment>
<evidence type="ECO:0000256" key="7">
    <source>
        <dbReference type="RuleBase" id="RU000320"/>
    </source>
</evidence>
<comment type="subcellular location">
    <subcellularLocation>
        <location evidence="1">Cell membrane</location>
        <topology evidence="1">Multi-pass membrane protein</topology>
    </subcellularLocation>
    <subcellularLocation>
        <location evidence="7">Membrane</location>
        <topology evidence="7">Multi-pass membrane protein</topology>
    </subcellularLocation>
</comment>
<evidence type="ECO:0000259" key="9">
    <source>
        <dbReference type="Pfam" id="PF00361"/>
    </source>
</evidence>
<dbReference type="EMBL" id="DWZD01000050">
    <property type="protein sequence ID" value="HJA79780.1"/>
    <property type="molecule type" value="Genomic_DNA"/>
</dbReference>
<accession>A0A9D2HPF6</accession>
<feature type="transmembrane region" description="Helical" evidence="8">
    <location>
        <begin position="475"/>
        <end position="493"/>
    </location>
</feature>
<dbReference type="Proteomes" id="UP000823821">
    <property type="component" value="Unassembled WGS sequence"/>
</dbReference>
<feature type="transmembrane region" description="Helical" evidence="8">
    <location>
        <begin position="608"/>
        <end position="630"/>
    </location>
</feature>
<evidence type="ECO:0000313" key="12">
    <source>
        <dbReference type="Proteomes" id="UP000823821"/>
    </source>
</evidence>
<dbReference type="InterPro" id="IPR052175">
    <property type="entry name" value="ComplexI-like_HydComp"/>
</dbReference>
<feature type="domain" description="NADH-Ubiquinone oxidoreductase (complex I) chain 5 N-terminal" evidence="10">
    <location>
        <begin position="281"/>
        <end position="313"/>
    </location>
</feature>
<proteinExistence type="predicted"/>
<feature type="transmembrane region" description="Helical" evidence="8">
    <location>
        <begin position="145"/>
        <end position="164"/>
    </location>
</feature>
<dbReference type="PANTHER" id="PTHR42682:SF4">
    <property type="entry name" value="NADH-UBIQUINONE_PLASTOQUINONE"/>
    <property type="match status" value="1"/>
</dbReference>
<feature type="transmembrane region" description="Helical" evidence="8">
    <location>
        <begin position="443"/>
        <end position="463"/>
    </location>
</feature>
<feature type="transmembrane region" description="Helical" evidence="8">
    <location>
        <begin position="828"/>
        <end position="845"/>
    </location>
</feature>
<keyword evidence="5" id="KW-0560">Oxidoreductase</keyword>
<dbReference type="Pfam" id="PF00361">
    <property type="entry name" value="Proton_antipo_M"/>
    <property type="match status" value="2"/>
</dbReference>
<feature type="transmembrane region" description="Helical" evidence="8">
    <location>
        <begin position="366"/>
        <end position="391"/>
    </location>
</feature>
<evidence type="ECO:0000256" key="2">
    <source>
        <dbReference type="ARBA" id="ARBA00022475"/>
    </source>
</evidence>
<dbReference type="Pfam" id="PF00662">
    <property type="entry name" value="Proton_antipo_N"/>
    <property type="match status" value="2"/>
</dbReference>
<gene>
    <name evidence="11" type="ORF">H9784_09495</name>
</gene>
<evidence type="ECO:0000256" key="8">
    <source>
        <dbReference type="SAM" id="Phobius"/>
    </source>
</evidence>
<dbReference type="InterPro" id="IPR001750">
    <property type="entry name" value="ND/Mrp_TM"/>
</dbReference>
<evidence type="ECO:0000256" key="1">
    <source>
        <dbReference type="ARBA" id="ARBA00004651"/>
    </source>
</evidence>
<feature type="transmembrane region" description="Helical" evidence="8">
    <location>
        <begin position="1014"/>
        <end position="1037"/>
    </location>
</feature>
<evidence type="ECO:0000256" key="5">
    <source>
        <dbReference type="ARBA" id="ARBA00023002"/>
    </source>
</evidence>
<protein>
    <submittedName>
        <fullName evidence="11">Oxidoreductase</fullName>
    </submittedName>
</protein>
<feature type="domain" description="NADH-Ubiquinone oxidoreductase (complex I) chain 5 N-terminal" evidence="10">
    <location>
        <begin position="769"/>
        <end position="806"/>
    </location>
</feature>
<dbReference type="InterPro" id="IPR001516">
    <property type="entry name" value="Proton_antipo_N"/>
</dbReference>
<keyword evidence="2" id="KW-1003">Cell membrane</keyword>
<feature type="transmembrane region" description="Helical" evidence="8">
    <location>
        <begin position="1049"/>
        <end position="1070"/>
    </location>
</feature>
<feature type="transmembrane region" description="Helical" evidence="8">
    <location>
        <begin position="906"/>
        <end position="924"/>
    </location>
</feature>
<evidence type="ECO:0000256" key="6">
    <source>
        <dbReference type="ARBA" id="ARBA00023136"/>
    </source>
</evidence>
<feature type="transmembrane region" description="Helical" evidence="8">
    <location>
        <begin position="748"/>
        <end position="766"/>
    </location>
</feature>
<feature type="transmembrane region" description="Helical" evidence="8">
    <location>
        <begin position="651"/>
        <end position="674"/>
    </location>
</feature>
<feature type="transmembrane region" description="Helical" evidence="8">
    <location>
        <begin position="38"/>
        <end position="61"/>
    </location>
</feature>
<feature type="transmembrane region" description="Helical" evidence="8">
    <location>
        <begin position="73"/>
        <end position="94"/>
    </location>
</feature>
<feature type="domain" description="NADH:quinone oxidoreductase/Mrp antiporter transmembrane" evidence="9">
    <location>
        <begin position="822"/>
        <end position="1132"/>
    </location>
</feature>
<reference evidence="11" key="2">
    <citation type="submission" date="2021-04" db="EMBL/GenBank/DDBJ databases">
        <authorList>
            <person name="Gilroy R."/>
        </authorList>
    </citation>
    <scope>NUCLEOTIDE SEQUENCE</scope>
    <source>
        <strain evidence="11">5032</strain>
    </source>
</reference>
<feature type="transmembrane region" description="Helical" evidence="8">
    <location>
        <begin position="772"/>
        <end position="793"/>
    </location>
</feature>
<feature type="transmembrane region" description="Helical" evidence="8">
    <location>
        <begin position="193"/>
        <end position="218"/>
    </location>
</feature>
<keyword evidence="3 7" id="KW-0812">Transmembrane</keyword>
<dbReference type="PANTHER" id="PTHR42682">
    <property type="entry name" value="HYDROGENASE-4 COMPONENT F"/>
    <property type="match status" value="1"/>
</dbReference>
<reference evidence="11" key="1">
    <citation type="journal article" date="2021" name="PeerJ">
        <title>Extensive microbial diversity within the chicken gut microbiome revealed by metagenomics and culture.</title>
        <authorList>
            <person name="Gilroy R."/>
            <person name="Ravi A."/>
            <person name="Getino M."/>
            <person name="Pursley I."/>
            <person name="Horton D.L."/>
            <person name="Alikhan N.F."/>
            <person name="Baker D."/>
            <person name="Gharbi K."/>
            <person name="Hall N."/>
            <person name="Watson M."/>
            <person name="Adriaenssens E.M."/>
            <person name="Foster-Nyarko E."/>
            <person name="Jarju S."/>
            <person name="Secka A."/>
            <person name="Antonio M."/>
            <person name="Oren A."/>
            <person name="Chaudhuri R.R."/>
            <person name="La Ragione R."/>
            <person name="Hildebrand F."/>
            <person name="Pallen M.J."/>
        </authorList>
    </citation>
    <scope>NUCLEOTIDE SEQUENCE</scope>
    <source>
        <strain evidence="11">5032</strain>
    </source>
</reference>
<feature type="transmembrane region" description="Helical" evidence="8">
    <location>
        <begin position="403"/>
        <end position="422"/>
    </location>
</feature>
<evidence type="ECO:0000256" key="4">
    <source>
        <dbReference type="ARBA" id="ARBA00022989"/>
    </source>
</evidence>
<dbReference type="GO" id="GO:0005886">
    <property type="term" value="C:plasma membrane"/>
    <property type="evidence" value="ECO:0007669"/>
    <property type="project" value="UniProtKB-SubCell"/>
</dbReference>
<feature type="transmembrane region" description="Helical" evidence="8">
    <location>
        <begin position="1120"/>
        <end position="1145"/>
    </location>
</feature>
<evidence type="ECO:0000259" key="10">
    <source>
        <dbReference type="Pfam" id="PF00662"/>
    </source>
</evidence>
<feature type="transmembrane region" description="Helical" evidence="8">
    <location>
        <begin position="956"/>
        <end position="977"/>
    </location>
</feature>
<feature type="domain" description="NADH:quinone oxidoreductase/Mrp antiporter transmembrane" evidence="9">
    <location>
        <begin position="335"/>
        <end position="620"/>
    </location>
</feature>
<feature type="transmembrane region" description="Helical" evidence="8">
    <location>
        <begin position="805"/>
        <end position="822"/>
    </location>
</feature>
<feature type="transmembrane region" description="Helical" evidence="8">
    <location>
        <begin position="6"/>
        <end position="26"/>
    </location>
</feature>
<keyword evidence="4 8" id="KW-1133">Transmembrane helix</keyword>
<dbReference type="GO" id="GO:0016491">
    <property type="term" value="F:oxidoreductase activity"/>
    <property type="evidence" value="ECO:0007669"/>
    <property type="project" value="UniProtKB-KW"/>
</dbReference>